<dbReference type="EMBL" id="CP077717">
    <property type="protein sequence ID" value="QXJ28913.1"/>
    <property type="molecule type" value="Genomic_DNA"/>
</dbReference>
<dbReference type="Pfam" id="PF04303">
    <property type="entry name" value="PrpF"/>
    <property type="match status" value="1"/>
</dbReference>
<dbReference type="KEGG" id="sshi:J5U23_01782"/>
<dbReference type="RefSeq" id="WP_218265894.1">
    <property type="nucleotide sequence ID" value="NZ_CP077717.1"/>
</dbReference>
<reference evidence="3" key="1">
    <citation type="journal article" date="2021" name="Environ. Microbiol.">
        <title>New insights into the diversity and evolution of the archaeal mobilome from three complete genomes of Saccharolobus shibatae.</title>
        <authorList>
            <person name="Medvedeva S."/>
            <person name="Brandt D."/>
            <person name="Cvirkaite-Krupovic V."/>
            <person name="Liu Y."/>
            <person name="Severinov K."/>
            <person name="Ishino S."/>
            <person name="Ishino Y."/>
            <person name="Prangishvili D."/>
            <person name="Kalinowski J."/>
            <person name="Krupovic M."/>
        </authorList>
    </citation>
    <scope>NUCLEOTIDE SEQUENCE</scope>
    <source>
        <strain evidence="3">B12</strain>
    </source>
</reference>
<accession>A0A8F5BPI7</accession>
<evidence type="ECO:0000256" key="2">
    <source>
        <dbReference type="ARBA" id="ARBA00023235"/>
    </source>
</evidence>
<evidence type="ECO:0000256" key="1">
    <source>
        <dbReference type="ARBA" id="ARBA00007673"/>
    </source>
</evidence>
<proteinExistence type="inferred from homology"/>
<evidence type="ECO:0008006" key="5">
    <source>
        <dbReference type="Google" id="ProtNLM"/>
    </source>
</evidence>
<keyword evidence="2" id="KW-0413">Isomerase</keyword>
<name>A0A8F5BPI7_SACSH</name>
<comment type="similarity">
    <text evidence="1">Belongs to the PrpF family.</text>
</comment>
<dbReference type="OrthoDB" id="201336at2157"/>
<protein>
    <recommendedName>
        <fullName evidence="5">PrpF protein</fullName>
    </recommendedName>
</protein>
<dbReference type="InterPro" id="IPR007400">
    <property type="entry name" value="PrpF-like"/>
</dbReference>
<dbReference type="AlphaFoldDB" id="A0A8F5BPI7"/>
<dbReference type="GO" id="GO:0016853">
    <property type="term" value="F:isomerase activity"/>
    <property type="evidence" value="ECO:0007669"/>
    <property type="project" value="UniProtKB-KW"/>
</dbReference>
<dbReference type="PANTHER" id="PTHR43709:SF2">
    <property type="entry name" value="DUF453 DOMAIN PROTEIN (AFU_ORTHOLOGUE AFUA_6G00360)"/>
    <property type="match status" value="1"/>
</dbReference>
<dbReference type="PANTHER" id="PTHR43709">
    <property type="entry name" value="ACONITATE ISOMERASE-RELATED"/>
    <property type="match status" value="1"/>
</dbReference>
<organism evidence="3 4">
    <name type="scientific">Saccharolobus shibatae (strain ATCC 51178 / DSM 5389 / JCM 8931 / NBRC 15437 / B12)</name>
    <name type="common">Sulfolobus shibatae</name>
    <dbReference type="NCBI Taxonomy" id="523848"/>
    <lineage>
        <taxon>Archaea</taxon>
        <taxon>Thermoproteota</taxon>
        <taxon>Thermoprotei</taxon>
        <taxon>Sulfolobales</taxon>
        <taxon>Sulfolobaceae</taxon>
        <taxon>Saccharolobus</taxon>
    </lineage>
</organism>
<dbReference type="GeneID" id="65563300"/>
<sequence>MTKKIRSLIIRGGTTKGVFIRGENLPSNVNERDEIILKIFGSGDKWQIDGVGGGNQFSSKVMVVWQSKDPNYDLEYMFGQVGLGERFIDWNGVDGNLTAAIAVYAYNEGLVKSVDETFVKVRAFNINTRKSIIMKFNKRKYDEEKKVNVEVEWIDPCGSFFNKGCYPTSNGTDVINLLGKNFQISIIDAIGLIILINARDIGLTGYEMPGEENQQSLKIIEEVRKTVGGKLLGLLSPLFPLPIIFSAPRDYYTINKEFIDKDSYDLSVRVISLGEIHHALSISGGVAVAIASSLKGNILDGRVKSKNKDLIRLAHPKGISEFQIKKNERGEIKSVIVNRECRTLMEGYVYY</sequence>
<gene>
    <name evidence="3" type="ORF">J5U23_01782</name>
</gene>
<evidence type="ECO:0000313" key="4">
    <source>
        <dbReference type="Proteomes" id="UP000694018"/>
    </source>
</evidence>
<dbReference type="Proteomes" id="UP000694018">
    <property type="component" value="Chromosome"/>
</dbReference>
<evidence type="ECO:0000313" key="3">
    <source>
        <dbReference type="EMBL" id="QXJ28913.1"/>
    </source>
</evidence>